<evidence type="ECO:0000313" key="1">
    <source>
        <dbReference type="EMBL" id="GEM49752.1"/>
    </source>
</evidence>
<comment type="caution">
    <text evidence="1">The sequence shown here is derived from an EMBL/GenBank/DDBJ whole genome shotgun (WGS) entry which is preliminary data.</text>
</comment>
<dbReference type="RefSeq" id="WP_281292603.1">
    <property type="nucleotide sequence ID" value="NZ_BJXB01000042.1"/>
</dbReference>
<keyword evidence="2" id="KW-1185">Reference proteome</keyword>
<dbReference type="EMBL" id="BJXB01000042">
    <property type="protein sequence ID" value="GEM49752.1"/>
    <property type="molecule type" value="Genomic_DNA"/>
</dbReference>
<name>A0A511NA93_DEIC1</name>
<reference evidence="1 2" key="1">
    <citation type="submission" date="2019-07" db="EMBL/GenBank/DDBJ databases">
        <title>Whole genome shotgun sequence of Deinococcus cellulosilyticus NBRC 106333.</title>
        <authorList>
            <person name="Hosoyama A."/>
            <person name="Uohara A."/>
            <person name="Ohji S."/>
            <person name="Ichikawa N."/>
        </authorList>
    </citation>
    <scope>NUCLEOTIDE SEQUENCE [LARGE SCALE GENOMIC DNA]</scope>
    <source>
        <strain evidence="1 2">NBRC 106333</strain>
    </source>
</reference>
<protein>
    <submittedName>
        <fullName evidence="1">Uncharacterized protein</fullName>
    </submittedName>
</protein>
<dbReference type="AlphaFoldDB" id="A0A511NA93"/>
<sequence length="42" mass="4417">MEALVMLGFFGCITLVSFVLSAREEADPDTEAGILTTGPSQV</sequence>
<dbReference type="Proteomes" id="UP000321306">
    <property type="component" value="Unassembled WGS sequence"/>
</dbReference>
<proteinExistence type="predicted"/>
<organism evidence="1 2">
    <name type="scientific">Deinococcus cellulosilyticus (strain DSM 18568 / NBRC 106333 / KACC 11606 / 5516J-15)</name>
    <dbReference type="NCBI Taxonomy" id="1223518"/>
    <lineage>
        <taxon>Bacteria</taxon>
        <taxon>Thermotogati</taxon>
        <taxon>Deinococcota</taxon>
        <taxon>Deinococci</taxon>
        <taxon>Deinococcales</taxon>
        <taxon>Deinococcaceae</taxon>
        <taxon>Deinococcus</taxon>
    </lineage>
</organism>
<gene>
    <name evidence="1" type="ORF">DC3_53870</name>
</gene>
<evidence type="ECO:0000313" key="2">
    <source>
        <dbReference type="Proteomes" id="UP000321306"/>
    </source>
</evidence>
<accession>A0A511NA93</accession>